<sequence>MDVTTGRWEAVSSMGTQRSGCAAVVHGQHIYAIGGHDGSRYLQTVERMDTSTGRWEAVSSMGTQRSGMGTRRPRGVGACMDSTHICVVVRWAAHLTVERMDIATEAVGGGGQHRLLKRYGCAAVVHGQHIYATGGYDAGALLETVERMDVTTGRWEAVSSMGTKRMGCAAVVHGQHIYAIGGRDGHASLETVERMDMPTGRWEAVGSMGTKREGCVAAMHGQHIYAIGGDAGGAPLDTVERMDMMTGRWVAVSSMGTKRRGCAAAVHGRHIYAIGGRDGLAHLETVERMDMMTGRWEAVGSMGTKRYRCAAVMHGRHIYAIGGHDGHAYLDTAERMDVTTGRWQAVGSMGTKRYGCAAVVHGQHIYAIGGYDEAHIWRRWSAWAVTTGRWEAVGSMVTKAPRMDTKREGCAGLVHGQHIYAIGGHDGHAYLETVERMDVPTGRWEAVGSMGTKHRGCAAVVHGQHVYVIGGHDGLAHLETMERMDVTTGRWEAVSSMGTKRHGCAAVVHGQHIYAIGGHDGGAHLETVERMDVTTGRWEAVGSMGSKREGCAAVVHGRHIYAIGGYGGRAYLETVERMDVTTGGGGRRWYHGHQRYEHIYAVGGYDEHAQLEKVERMDVTTGRWEAVGSMGSKREGVCGGGGWEAIGSMGSERYGCAAVMHGRHVYAIGGYGGGADLDTAERMDVTTGRWEVVGSMGTKRYGMSTKRHGCAAVVNGHRIYVLGGRHDGGTHLETVERFQMDGKEAAPAGVTADAARVAAEYCAFYSLLSVQYRQARGSRPPSEALCSGSAPVDALLRLLEEGLQLGQPAPGDELPDASEVAQRRASFLEKQRVVRTAVASEMALAAAGADAGDPGSRTGSSGKLEGAIAARDRDRDDFMRYLRRDVLRLDATGPAAAESSERKARLASLQAATEGLAAALDTLRPLQGAGDGQVEFSPQTDGDTPETRALWVAAQQSAAQTYPAAASSLPVPVLEKARHALAVHTLWQGCSDRARAHTEEAAGGMRGALDGLRDLFAAEEDGGESVDMAAQHAAAARLMEAALVEERRMTALGPPLGELQAAGSEVLRALRVEQTALQEALLQVQGLRVECQELQGALDLKLGGHLGELERSLERAKVLHLVWEAVAIVSYRRRLCSWG</sequence>
<evidence type="ECO:0000256" key="1">
    <source>
        <dbReference type="ARBA" id="ARBA00022441"/>
    </source>
</evidence>
<dbReference type="Gene3D" id="2.120.10.80">
    <property type="entry name" value="Kelch-type beta propeller"/>
    <property type="match status" value="5"/>
</dbReference>
<dbReference type="PANTHER" id="PTHR45632:SF3">
    <property type="entry name" value="KELCH-LIKE PROTEIN 32"/>
    <property type="match status" value="1"/>
</dbReference>
<comment type="caution">
    <text evidence="4">The sequence shown here is derived from an EMBL/GenBank/DDBJ whole genome shotgun (WGS) entry which is preliminary data.</text>
</comment>
<dbReference type="SMART" id="SM00706">
    <property type="entry name" value="TECPR"/>
    <property type="match status" value="8"/>
</dbReference>
<dbReference type="SMART" id="SM00612">
    <property type="entry name" value="Kelch"/>
    <property type="match status" value="13"/>
</dbReference>
<dbReference type="InterPro" id="IPR006624">
    <property type="entry name" value="Beta-propeller_rpt_TECPR"/>
</dbReference>
<name>A0AAE0FW61_9CHLO</name>
<evidence type="ECO:0000256" key="3">
    <source>
        <dbReference type="SAM" id="MobiDB-lite"/>
    </source>
</evidence>
<evidence type="ECO:0000313" key="4">
    <source>
        <dbReference type="EMBL" id="KAK3267119.1"/>
    </source>
</evidence>
<keyword evidence="1" id="KW-0880">Kelch repeat</keyword>
<keyword evidence="5" id="KW-1185">Reference proteome</keyword>
<proteinExistence type="predicted"/>
<protein>
    <submittedName>
        <fullName evidence="4">Uncharacterized protein</fullName>
    </submittedName>
</protein>
<keyword evidence="2" id="KW-0677">Repeat</keyword>
<evidence type="ECO:0000256" key="2">
    <source>
        <dbReference type="ARBA" id="ARBA00022737"/>
    </source>
</evidence>
<gene>
    <name evidence="4" type="ORF">CYMTET_24306</name>
</gene>
<dbReference type="InterPro" id="IPR006652">
    <property type="entry name" value="Kelch_1"/>
</dbReference>
<dbReference type="EMBL" id="LGRX02012610">
    <property type="protein sequence ID" value="KAK3267119.1"/>
    <property type="molecule type" value="Genomic_DNA"/>
</dbReference>
<dbReference type="Proteomes" id="UP001190700">
    <property type="component" value="Unassembled WGS sequence"/>
</dbReference>
<dbReference type="SUPFAM" id="SSF117281">
    <property type="entry name" value="Kelch motif"/>
    <property type="match status" value="5"/>
</dbReference>
<dbReference type="AlphaFoldDB" id="A0AAE0FW61"/>
<dbReference type="Pfam" id="PF01344">
    <property type="entry name" value="Kelch_1"/>
    <property type="match status" value="6"/>
</dbReference>
<dbReference type="Pfam" id="PF24681">
    <property type="entry name" value="Kelch_KLHDC2_KLHL20_DRC7"/>
    <property type="match status" value="2"/>
</dbReference>
<accession>A0AAE0FW61</accession>
<organism evidence="4 5">
    <name type="scientific">Cymbomonas tetramitiformis</name>
    <dbReference type="NCBI Taxonomy" id="36881"/>
    <lineage>
        <taxon>Eukaryota</taxon>
        <taxon>Viridiplantae</taxon>
        <taxon>Chlorophyta</taxon>
        <taxon>Pyramimonadophyceae</taxon>
        <taxon>Pyramimonadales</taxon>
        <taxon>Pyramimonadaceae</taxon>
        <taxon>Cymbomonas</taxon>
    </lineage>
</organism>
<dbReference type="PANTHER" id="PTHR45632">
    <property type="entry name" value="LD33804P"/>
    <property type="match status" value="1"/>
</dbReference>
<dbReference type="InterPro" id="IPR015915">
    <property type="entry name" value="Kelch-typ_b-propeller"/>
</dbReference>
<reference evidence="4 5" key="1">
    <citation type="journal article" date="2015" name="Genome Biol. Evol.">
        <title>Comparative Genomics of a Bacterivorous Green Alga Reveals Evolutionary Causalities and Consequences of Phago-Mixotrophic Mode of Nutrition.</title>
        <authorList>
            <person name="Burns J.A."/>
            <person name="Paasch A."/>
            <person name="Narechania A."/>
            <person name="Kim E."/>
        </authorList>
    </citation>
    <scope>NUCLEOTIDE SEQUENCE [LARGE SCALE GENOMIC DNA]</scope>
    <source>
        <strain evidence="4 5">PLY_AMNH</strain>
    </source>
</reference>
<feature type="region of interest" description="Disordered" evidence="3">
    <location>
        <begin position="849"/>
        <end position="868"/>
    </location>
</feature>
<evidence type="ECO:0000313" key="5">
    <source>
        <dbReference type="Proteomes" id="UP001190700"/>
    </source>
</evidence>